<accession>A0ACC3S767</accession>
<proteinExistence type="predicted"/>
<name>A0ACC3S767_9PEZI</name>
<dbReference type="EMBL" id="JAMKPW020000038">
    <property type="protein sequence ID" value="KAK8200671.1"/>
    <property type="molecule type" value="Genomic_DNA"/>
</dbReference>
<comment type="caution">
    <text evidence="1">The sequence shown here is derived from an EMBL/GenBank/DDBJ whole genome shotgun (WGS) entry which is preliminary data.</text>
</comment>
<dbReference type="Proteomes" id="UP001320706">
    <property type="component" value="Unassembled WGS sequence"/>
</dbReference>
<protein>
    <submittedName>
        <fullName evidence="1">Uncharacterized protein</fullName>
    </submittedName>
</protein>
<reference evidence="1" key="1">
    <citation type="submission" date="2024-02" db="EMBL/GenBank/DDBJ databases">
        <title>Metagenome Assembled Genome of Zalaria obscura JY119.</title>
        <authorList>
            <person name="Vighnesh L."/>
            <person name="Jagadeeshwari U."/>
            <person name="Venkata Ramana C."/>
            <person name="Sasikala C."/>
        </authorList>
    </citation>
    <scope>NUCLEOTIDE SEQUENCE</scope>
    <source>
        <strain evidence="1">JY119</strain>
    </source>
</reference>
<sequence>MKQPAKQQPMEASGTLGKERDIVGWTVVVPVTSRRRSSQGRSVGPVGKESETRAGHRLAAETLARTLAGTGGSTGTTSTEGPRDPQIPHGWKERVLWWGFVCPSSFKLPSSEPPSTLGFRFPHRRSCPAAALITLAFRASHGEYCSHQVLPVAQAFCRLDPNLDVLEHFMRCCCPRLLCRTCGDVGPRDPPGKPRGMGSIHT</sequence>
<gene>
    <name evidence="1" type="ORF">M8818_005986</name>
</gene>
<keyword evidence="2" id="KW-1185">Reference proteome</keyword>
<organism evidence="1 2">
    <name type="scientific">Zalaria obscura</name>
    <dbReference type="NCBI Taxonomy" id="2024903"/>
    <lineage>
        <taxon>Eukaryota</taxon>
        <taxon>Fungi</taxon>
        <taxon>Dikarya</taxon>
        <taxon>Ascomycota</taxon>
        <taxon>Pezizomycotina</taxon>
        <taxon>Dothideomycetes</taxon>
        <taxon>Dothideomycetidae</taxon>
        <taxon>Dothideales</taxon>
        <taxon>Zalariaceae</taxon>
        <taxon>Zalaria</taxon>
    </lineage>
</organism>
<evidence type="ECO:0000313" key="2">
    <source>
        <dbReference type="Proteomes" id="UP001320706"/>
    </source>
</evidence>
<evidence type="ECO:0000313" key="1">
    <source>
        <dbReference type="EMBL" id="KAK8200671.1"/>
    </source>
</evidence>